<feature type="domain" description="Reverse transcriptase" evidence="9">
    <location>
        <begin position="1249"/>
        <end position="1426"/>
    </location>
</feature>
<keyword evidence="2" id="KW-0808">Transferase</keyword>
<feature type="domain" description="Reverse transcriptase" evidence="9">
    <location>
        <begin position="540"/>
        <end position="719"/>
    </location>
</feature>
<evidence type="ECO:0000256" key="7">
    <source>
        <dbReference type="SAM" id="MobiDB-lite"/>
    </source>
</evidence>
<evidence type="ECO:0000256" key="1">
    <source>
        <dbReference type="ARBA" id="ARBA00012493"/>
    </source>
</evidence>
<feature type="region of interest" description="Disordered" evidence="7">
    <location>
        <begin position="947"/>
        <end position="996"/>
    </location>
</feature>
<keyword evidence="5" id="KW-0695">RNA-directed DNA polymerase</keyword>
<keyword evidence="11" id="KW-1185">Reference proteome</keyword>
<dbReference type="Pfam" id="PF17919">
    <property type="entry name" value="RT_RNaseH_2"/>
    <property type="match status" value="2"/>
</dbReference>
<protein>
    <recommendedName>
        <fullName evidence="1">RNA-directed DNA polymerase</fullName>
        <ecNumber evidence="1">2.7.7.49</ecNumber>
    </recommendedName>
</protein>
<dbReference type="Gene3D" id="1.10.340.70">
    <property type="match status" value="1"/>
</dbReference>
<feature type="region of interest" description="Disordered" evidence="7">
    <location>
        <begin position="459"/>
        <end position="481"/>
    </location>
</feature>
<accession>A0A6H5IXV0</accession>
<evidence type="ECO:0000256" key="6">
    <source>
        <dbReference type="ARBA" id="ARBA00023268"/>
    </source>
</evidence>
<dbReference type="Pfam" id="PF00078">
    <property type="entry name" value="RVT_1"/>
    <property type="match status" value="2"/>
</dbReference>
<dbReference type="FunFam" id="3.10.20.370:FF:000001">
    <property type="entry name" value="Retrovirus-related Pol polyprotein from transposon 17.6-like protein"/>
    <property type="match status" value="1"/>
</dbReference>
<feature type="compositionally biased region" description="Polar residues" evidence="7">
    <location>
        <begin position="968"/>
        <end position="980"/>
    </location>
</feature>
<dbReference type="GO" id="GO:0003964">
    <property type="term" value="F:RNA-directed DNA polymerase activity"/>
    <property type="evidence" value="ECO:0007669"/>
    <property type="project" value="UniProtKB-KW"/>
</dbReference>
<dbReference type="Gene3D" id="3.10.20.370">
    <property type="match status" value="1"/>
</dbReference>
<name>A0A6H5IXV0_9HYME</name>
<keyword evidence="8" id="KW-0472">Membrane</keyword>
<evidence type="ECO:0000256" key="4">
    <source>
        <dbReference type="ARBA" id="ARBA00022759"/>
    </source>
</evidence>
<dbReference type="SUPFAM" id="SSF56672">
    <property type="entry name" value="DNA/RNA polymerases"/>
    <property type="match status" value="2"/>
</dbReference>
<dbReference type="InterPro" id="IPR041588">
    <property type="entry name" value="Integrase_H2C2"/>
</dbReference>
<keyword evidence="4" id="KW-0255">Endonuclease</keyword>
<dbReference type="CDD" id="cd01647">
    <property type="entry name" value="RT_LTR"/>
    <property type="match status" value="2"/>
</dbReference>
<dbReference type="PANTHER" id="PTHR37984">
    <property type="entry name" value="PROTEIN CBG26694"/>
    <property type="match status" value="1"/>
</dbReference>
<dbReference type="FunFam" id="3.30.70.270:FF:000026">
    <property type="entry name" value="Transposon Ty3-G Gag-Pol polyprotein"/>
    <property type="match status" value="1"/>
</dbReference>
<dbReference type="InterPro" id="IPR043128">
    <property type="entry name" value="Rev_trsase/Diguanyl_cyclase"/>
</dbReference>
<dbReference type="PROSITE" id="PS50878">
    <property type="entry name" value="RT_POL"/>
    <property type="match status" value="2"/>
</dbReference>
<dbReference type="InterPro" id="IPR043502">
    <property type="entry name" value="DNA/RNA_pol_sf"/>
</dbReference>
<gene>
    <name evidence="10" type="ORF">TBRA_LOCUS12408</name>
</gene>
<dbReference type="FunFam" id="3.30.70.270:FF:000020">
    <property type="entry name" value="Transposon Tf2-6 polyprotein-like Protein"/>
    <property type="match status" value="1"/>
</dbReference>
<keyword evidence="6" id="KW-0511">Multifunctional enzyme</keyword>
<organism evidence="10 11">
    <name type="scientific">Trichogramma brassicae</name>
    <dbReference type="NCBI Taxonomy" id="86971"/>
    <lineage>
        <taxon>Eukaryota</taxon>
        <taxon>Metazoa</taxon>
        <taxon>Ecdysozoa</taxon>
        <taxon>Arthropoda</taxon>
        <taxon>Hexapoda</taxon>
        <taxon>Insecta</taxon>
        <taxon>Pterygota</taxon>
        <taxon>Neoptera</taxon>
        <taxon>Endopterygota</taxon>
        <taxon>Hymenoptera</taxon>
        <taxon>Apocrita</taxon>
        <taxon>Proctotrupomorpha</taxon>
        <taxon>Chalcidoidea</taxon>
        <taxon>Trichogrammatidae</taxon>
        <taxon>Trichogramma</taxon>
    </lineage>
</organism>
<dbReference type="InterPro" id="IPR050951">
    <property type="entry name" value="Retrovirus_Pol_polyprotein"/>
</dbReference>
<evidence type="ECO:0000313" key="11">
    <source>
        <dbReference type="Proteomes" id="UP000479190"/>
    </source>
</evidence>
<dbReference type="InterPro" id="IPR000477">
    <property type="entry name" value="RT_dom"/>
</dbReference>
<evidence type="ECO:0000256" key="3">
    <source>
        <dbReference type="ARBA" id="ARBA00022722"/>
    </source>
</evidence>
<dbReference type="EC" id="2.7.7.49" evidence="1"/>
<feature type="region of interest" description="Disordered" evidence="7">
    <location>
        <begin position="1073"/>
        <end position="1098"/>
    </location>
</feature>
<dbReference type="OrthoDB" id="8033893at2759"/>
<evidence type="ECO:0000256" key="5">
    <source>
        <dbReference type="ARBA" id="ARBA00022918"/>
    </source>
</evidence>
<feature type="transmembrane region" description="Helical" evidence="8">
    <location>
        <begin position="15"/>
        <end position="33"/>
    </location>
</feature>
<feature type="compositionally biased region" description="Basic and acidic residues" evidence="7">
    <location>
        <begin position="255"/>
        <end position="268"/>
    </location>
</feature>
<keyword evidence="2" id="KW-0548">Nucleotidyltransferase</keyword>
<evidence type="ECO:0000256" key="8">
    <source>
        <dbReference type="SAM" id="Phobius"/>
    </source>
</evidence>
<keyword evidence="4" id="KW-0378">Hydrolase</keyword>
<dbReference type="GO" id="GO:0004519">
    <property type="term" value="F:endonuclease activity"/>
    <property type="evidence" value="ECO:0007669"/>
    <property type="project" value="UniProtKB-KW"/>
</dbReference>
<evidence type="ECO:0000259" key="9">
    <source>
        <dbReference type="PROSITE" id="PS50878"/>
    </source>
</evidence>
<proteinExistence type="predicted"/>
<dbReference type="Gene3D" id="3.10.10.10">
    <property type="entry name" value="HIV Type 1 Reverse Transcriptase, subunit A, domain 1"/>
    <property type="match status" value="1"/>
</dbReference>
<keyword evidence="8" id="KW-0812">Transmembrane</keyword>
<dbReference type="InterPro" id="IPR041577">
    <property type="entry name" value="RT_RNaseH_2"/>
</dbReference>
<evidence type="ECO:0000256" key="2">
    <source>
        <dbReference type="ARBA" id="ARBA00022695"/>
    </source>
</evidence>
<evidence type="ECO:0000313" key="10">
    <source>
        <dbReference type="EMBL" id="CAB0040714.1"/>
    </source>
</evidence>
<feature type="region of interest" description="Disordered" evidence="7">
    <location>
        <begin position="231"/>
        <end position="269"/>
    </location>
</feature>
<keyword evidence="3" id="KW-0540">Nuclease</keyword>
<feature type="compositionally biased region" description="Basic and acidic residues" evidence="7">
    <location>
        <begin position="902"/>
        <end position="918"/>
    </location>
</feature>
<dbReference type="Gene3D" id="3.30.70.270">
    <property type="match status" value="4"/>
</dbReference>
<feature type="region of interest" description="Disordered" evidence="7">
    <location>
        <begin position="878"/>
        <end position="918"/>
    </location>
</feature>
<reference evidence="10 11" key="1">
    <citation type="submission" date="2020-02" db="EMBL/GenBank/DDBJ databases">
        <authorList>
            <person name="Ferguson B K."/>
        </authorList>
    </citation>
    <scope>NUCLEOTIDE SEQUENCE [LARGE SCALE GENOMIC DNA]</scope>
</reference>
<feature type="compositionally biased region" description="Low complexity" evidence="7">
    <location>
        <begin position="165"/>
        <end position="191"/>
    </location>
</feature>
<dbReference type="EMBL" id="CADCXV010001046">
    <property type="protein sequence ID" value="CAB0040714.1"/>
    <property type="molecule type" value="Genomic_DNA"/>
</dbReference>
<dbReference type="CDD" id="cd09274">
    <property type="entry name" value="RNase_HI_RT_Ty3"/>
    <property type="match status" value="1"/>
</dbReference>
<feature type="region of interest" description="Disordered" evidence="7">
    <location>
        <begin position="95"/>
        <end position="191"/>
    </location>
</feature>
<dbReference type="Pfam" id="PF17921">
    <property type="entry name" value="Integrase_H2C2"/>
    <property type="match status" value="1"/>
</dbReference>
<feature type="compositionally biased region" description="Basic and acidic residues" evidence="7">
    <location>
        <begin position="95"/>
        <end position="106"/>
    </location>
</feature>
<dbReference type="Proteomes" id="UP000479190">
    <property type="component" value="Unassembled WGS sequence"/>
</dbReference>
<dbReference type="PANTHER" id="PTHR37984:SF5">
    <property type="entry name" value="PROTEIN NYNRIN-LIKE"/>
    <property type="match status" value="1"/>
</dbReference>
<keyword evidence="8" id="KW-1133">Transmembrane helix</keyword>
<feature type="compositionally biased region" description="Polar residues" evidence="7">
    <location>
        <begin position="239"/>
        <end position="252"/>
    </location>
</feature>
<sequence>MVFIITLRMCHVQRLYFLIIFTTILWKIAGLVLRPKVRAHSRALVQLRTADTPVSYAGHHDYSHLAQRRFALRAVIGCRASYIELLSAAARCRDSPRRLKNTESSRSDPPLLVVAKQPVAPTSTPQEIGRGSLPPSPERNIRDEQADQDSLAIEQQDEPHRSREPLPQQQQPDQLEPLQQQQQQQQQQPPVQVDQINPLPLEMANQLPPALNSWEAFTQALMAHRPSLPEYNGLDHENPTSYLTKSSDSSTRWRGATEKSYPNEERSSSESVSVYDGASVYMSHDYLLATQTHVTTISPGVLVDFSTQAERQTTARSPLTSNINVLSFTRLPDRLAQVLRDSFKATLVRCLARSARSCQCIALISAFLPTSRLSPTVFTRVREAKRPVVPKPDDEATSSARSSARVKLRPWVCQKHPRDQWSSEFCAAFMFFDELWELVLIAAFELNAKLSASRATTLGLTNSSSRPAPPPDPTVTLRPNRSDRIRKWITEKLSFDNIHGPTPNATYEIKILKNTPIKQRYRPRNPLMQAIIDTEVEKMTKQGVIEPSTSAWSSPIVLAKKKQGKYRFCIDFKKINEVSEKDAYPLPQIEAILNKLRGAKISTIDLKNGYWQVPLAENSKQYTAFTVPGRGLMQFTVMPFGLHSAPAVFQRLMDSIITPELEPNVFCYLDDIVIILETYEKHKSLLREVFCRFKAAKLKPNWEKSKFGRERLKYLGHVIDKNGIHTDPDKVKAITDMPTPKNLRDLRRFTGLISWYRRFVPNIASLAAPLNKLLRKNVRWTWGETQEKAFNTLKEHLIKAPILACPNFSEMFILQTDASNDGLGAVLTQNIDGKERVIAYASRTLNKAEKNYSATEKECLAVKWVGALAGTRRIERGYDAEPAGDPNVRGGLDSPDGLNDGLDDRRHTSNTTDDDRMAYSRAHRHGRADFLQPPPPTTTRVEEVVKAPRARGSGQESTGGTNHGDATGTRQTIGRGSTGSKKMGHPTQGWKTAAPTCPKTGDIRHLCRLGRANDTRKWCAVLPTVGRTSRHVRLGCGLYRRLGTSRRGPSSGARQLLTSARCAGGLRLAAQRVGRPTADKAASSGVRPAVTQSASSGRADTRTTRFQSLYSEFAWLPSVRAFVNRLVTPQHFTRRTELQACTQLLHGHDTMIRRCAHSFQTNYSTSADTQLLHGQLLSTAATQLPRTTTHPMPHSFHPKSHDERPRPRLCLSPRLITLFHTSLLSRGLMLNPVCALSQIHHASSAKRSVCTDRSARQCTWPEQHVRVHWTSKNSWRPCGDFRGLNSRKIPDRYPVRHIHDFANNIRGSTIFSTIDSVKAYQQIPVNPDDICKTAITTPFGLYEFPFLTFGLKNAGQTFQRFIDEVTRGLPFCYVYMDDILIYSRSQDEHRRHLEILFKRLHEYGLVINLDKCTFGQPEVRFLGYLVSEAGVRPPEDRVQAILDYTLPKTAHDLRRFLGMFDFYRRFVKHAFELEAPLYDALSKPLIKGTQPITWTPDLETAFVRCRDSIATVTQLFHLRLSAPLRLFTDASETAVGACLNQWIDNAWHPLAFFSKKLSPKEASWPAYYRELLAVYTAGQHFWHALEDYIFKIYTDHKPLIHEFTLKKEKLPPIQLNQLSFISQFSTDIVYIKGAENVVADALSRVEAISSINYEELARSQATDETLKSFINDPGTSLRLQKIELPGLRTSVYCDVSTGKQRPFLTAPFRRAAFDLIHGLNHPRIKRTYKMLSERFIWPSMRKDCTLWARSCIPEVESHSTCTFAVGFICTYDAAFLTSAHRLDWPLACCRFFQVLSDHHRSLHSLA</sequence>